<reference evidence="2" key="1">
    <citation type="journal article" date="2006" name="PLoS Biol.">
        <title>Macronuclear genome sequence of the ciliate Tetrahymena thermophila, a model eukaryote.</title>
        <authorList>
            <person name="Eisen J.A."/>
            <person name="Coyne R.S."/>
            <person name="Wu M."/>
            <person name="Wu D."/>
            <person name="Thiagarajan M."/>
            <person name="Wortman J.R."/>
            <person name="Badger J.H."/>
            <person name="Ren Q."/>
            <person name="Amedeo P."/>
            <person name="Jones K.M."/>
            <person name="Tallon L.J."/>
            <person name="Delcher A.L."/>
            <person name="Salzberg S.L."/>
            <person name="Silva J.C."/>
            <person name="Haas B.J."/>
            <person name="Majoros W.H."/>
            <person name="Farzad M."/>
            <person name="Carlton J.M."/>
            <person name="Smith R.K. Jr."/>
            <person name="Garg J."/>
            <person name="Pearlman R.E."/>
            <person name="Karrer K.M."/>
            <person name="Sun L."/>
            <person name="Manning G."/>
            <person name="Elde N.C."/>
            <person name="Turkewitz A.P."/>
            <person name="Asai D.J."/>
            <person name="Wilkes D.E."/>
            <person name="Wang Y."/>
            <person name="Cai H."/>
            <person name="Collins K."/>
            <person name="Stewart B.A."/>
            <person name="Lee S.R."/>
            <person name="Wilamowska K."/>
            <person name="Weinberg Z."/>
            <person name="Ruzzo W.L."/>
            <person name="Wloga D."/>
            <person name="Gaertig J."/>
            <person name="Frankel J."/>
            <person name="Tsao C.-C."/>
            <person name="Gorovsky M.A."/>
            <person name="Keeling P.J."/>
            <person name="Waller R.F."/>
            <person name="Patron N.J."/>
            <person name="Cherry J.M."/>
            <person name="Stover N.A."/>
            <person name="Krieger C.J."/>
            <person name="del Toro C."/>
            <person name="Ryder H.F."/>
            <person name="Williamson S.C."/>
            <person name="Barbeau R.A."/>
            <person name="Hamilton E.P."/>
            <person name="Orias E."/>
        </authorList>
    </citation>
    <scope>NUCLEOTIDE SEQUENCE [LARGE SCALE GENOMIC DNA]</scope>
    <source>
        <strain evidence="2">SB210</strain>
    </source>
</reference>
<sequence>MQYITEPIYNAYCYVWNYFYSVPQDYDCDPTEAQKKLDVLIMEIQTQIQIKKQRNQSDLNELKLNFSKHIHSEHYQEQIRTDFCRKISNKNDDINMLNAINEQIEKLKQFKTQLITLRKDQEYLKQIMPTIENLVFAASYDGTLQIKLVKFTDFLQYLWGKEYTIPEENNLVEKDFKQIMTKISTDEDYEKTCLEFSSQSLVHPQLIYRCNPERSVIYSQQSNVNQISIQNQGIQMRAELN</sequence>
<dbReference type="Proteomes" id="UP000009168">
    <property type="component" value="Unassembled WGS sequence"/>
</dbReference>
<protein>
    <submittedName>
        <fullName evidence="1">Uncharacterized protein</fullName>
    </submittedName>
</protein>
<name>I7M1N9_TETTS</name>
<keyword evidence="2" id="KW-1185">Reference proteome</keyword>
<evidence type="ECO:0000313" key="1">
    <source>
        <dbReference type="EMBL" id="EAR97262.1"/>
    </source>
</evidence>
<dbReference type="KEGG" id="tet:TTHERM_00334390"/>
<dbReference type="GeneID" id="7838530"/>
<organism evidence="1 2">
    <name type="scientific">Tetrahymena thermophila (strain SB210)</name>
    <dbReference type="NCBI Taxonomy" id="312017"/>
    <lineage>
        <taxon>Eukaryota</taxon>
        <taxon>Sar</taxon>
        <taxon>Alveolata</taxon>
        <taxon>Ciliophora</taxon>
        <taxon>Intramacronucleata</taxon>
        <taxon>Oligohymenophorea</taxon>
        <taxon>Hymenostomatida</taxon>
        <taxon>Tetrahymenina</taxon>
        <taxon>Tetrahymenidae</taxon>
        <taxon>Tetrahymena</taxon>
    </lineage>
</organism>
<evidence type="ECO:0000313" key="2">
    <source>
        <dbReference type="Proteomes" id="UP000009168"/>
    </source>
</evidence>
<dbReference type="AlphaFoldDB" id="I7M1N9"/>
<dbReference type="EMBL" id="GG662666">
    <property type="protein sequence ID" value="EAR97262.1"/>
    <property type="molecule type" value="Genomic_DNA"/>
</dbReference>
<accession>I7M1N9</accession>
<dbReference type="InParanoid" id="I7M1N9"/>
<dbReference type="HOGENOM" id="CLU_1153695_0_0_1"/>
<proteinExistence type="predicted"/>
<dbReference type="RefSeq" id="XP_001017507.1">
    <property type="nucleotide sequence ID" value="XM_001017507.1"/>
</dbReference>
<gene>
    <name evidence="1" type="ORF">TTHERM_00334390</name>
</gene>